<gene>
    <name evidence="3" type="ORF">SADUNF_Sadunf16G0215500</name>
</gene>
<feature type="region of interest" description="Disordered" evidence="1">
    <location>
        <begin position="292"/>
        <end position="339"/>
    </location>
</feature>
<feature type="domain" description="HAUS augmin-like complex subunit 6 N-terminal" evidence="2">
    <location>
        <begin position="1"/>
        <end position="245"/>
    </location>
</feature>
<dbReference type="Pfam" id="PF14661">
    <property type="entry name" value="HAUS6_N"/>
    <property type="match status" value="2"/>
</dbReference>
<feature type="compositionally biased region" description="Polar residues" evidence="1">
    <location>
        <begin position="1197"/>
        <end position="1210"/>
    </location>
</feature>
<protein>
    <recommendedName>
        <fullName evidence="2">HAUS augmin-like complex subunit 6 N-terminal domain-containing protein</fullName>
    </recommendedName>
</protein>
<accession>A0A835J805</accession>
<dbReference type="EMBL" id="JADGMS010000016">
    <property type="protein sequence ID" value="KAF9666302.1"/>
    <property type="molecule type" value="Genomic_DNA"/>
</dbReference>
<feature type="compositionally biased region" description="Polar residues" evidence="1">
    <location>
        <begin position="523"/>
        <end position="532"/>
    </location>
</feature>
<sequence>MYTNCLLLGLDPSIIGLGPSSNGTPRVGLFRHSNPKLGEQLLYFILSSLRGPAQSAKDFDKVWPIFDSAQSRDFRKVVQGIISELESQGALPRSNSRVSSLATCCGPRFVELLWQLSLHALREVHRRTFAADVALNPLPAPLTDVAFQHAATLLPVTKARIALERRRFLKNAETAVQRQAMWSNLAHEMTAEFRGLCAEEAYLQQELEKLHDLRNKVKLDGELWDDLVSSSSQNSHLVLKATRLWDSILARKGQHEVLASGPIEDLIAHREHRYRISGSSLLSAMDQSSQVSYSDKHLDDKEHSDVSYVNGNKEKSKSSLDSSDIQVNDEMHSRVDDRGGRVQPTVDVAEIIRCWTHALQRVHKQSLLLVPLLIKFDFEGVGRAWRSGKERIAKANDGEGPDILRSVLDGGTSGHAESLAATLAEHQQHLSSFQGLIDQLNEVVPTIQNSISECTEKVNNISSSQPPMAKHRGQATSPIQAQSSGRTLETSSDNVAEVTSKMSTVQLDKVSASPPALKLPQLFSLTPNSSGKGANLQKRQMLASQTIQMENLSERNSLDKPLSNNRLDNPSQDGDNFVQNLKRSVREAALSMQSCNTESSHEIQSDESSEHFFLRLSSPGYSFIPENKAVSTRSKRISATQMNSALLEKHAQDGHAGSKYNELPEILNNLGPLTDYDHVNGFLSVSGSNGAIPDGQRSFNDVEEPYAQVFSPPLLLDTSLLPDSYEDLLVSKVAEDPFEPFHDNQEVRTRQSEFGGLDPSIIGLGPSSNGTPRVGLFRHSNPKLGEQLLYFILSSLRGPAQSAKDFDKVWPIFDSAQSRDFRKVVQGIISELESQGALPRSNSRVSSLATCCGPRFVELLWQLSLHALREVHRRTFAADVASNPLPASLTDVAFQHAATLLPVTKARIALERRKFLKNAETAVQRQAMWSNLAHEMTAEFRGLCAEEQELEKLHDLRNKVKLEGELWDDLVSSSSQNSHLVSKATRLWDSILARKSQHEVLASGPIEDLIAHREHRYRISGSSLLSAMDQSYQVSYSDKHSDDKEHSDGSYVNGNGEKSKSSMDSSHLQVNDEILSRVDDRGGRVQPTVDVAEIIRRWTHALQRVHKQSLLLAKANDGEGPDILRGSLNGGTSGHAESLAATLAEHQQHLGSFQGLIGQLNEVVPTIQNSISECTEKVNNISSSQPPMAKHRGRATSPIQAQSSGRTLEARSNNNVVEVTSKISTVQLDKVSASPPALKLPQLFSLTPNSSGKAANLQKRQTLAPQTIQMENLSERNSMNQYLSNDRLDNPSQDGENFVQNLKRSVREAALSMQPCNSESFRDSQSDESSEHFFLPLPSTGFSLVPENKAVSTRSKRFSASQMNSALLEKHARDGHAGSKYNELPEILNDLGPLTDYDHVNGFLSVSGSNGAIPDGQRSFNDVEEPYAQVFSPPLLLDTSLLPDLYEDLLAPLSETETALMEL</sequence>
<evidence type="ECO:0000256" key="1">
    <source>
        <dbReference type="SAM" id="MobiDB-lite"/>
    </source>
</evidence>
<name>A0A835J805_9ROSI</name>
<dbReference type="OrthoDB" id="5575722at2759"/>
<keyword evidence="4" id="KW-1185">Reference proteome</keyword>
<dbReference type="GO" id="GO:0008017">
    <property type="term" value="F:microtubule binding"/>
    <property type="evidence" value="ECO:0007669"/>
    <property type="project" value="TreeGrafter"/>
</dbReference>
<dbReference type="InterPro" id="IPR028163">
    <property type="entry name" value="HAUS_6_N"/>
</dbReference>
<dbReference type="GO" id="GO:0070652">
    <property type="term" value="C:HAUS complex"/>
    <property type="evidence" value="ECO:0007669"/>
    <property type="project" value="InterPro"/>
</dbReference>
<feature type="domain" description="HAUS augmin-like complex subunit 6 N-terminal" evidence="2">
    <location>
        <begin position="773"/>
        <end position="988"/>
    </location>
</feature>
<dbReference type="PANTHER" id="PTHR16151">
    <property type="entry name" value="HAUS AUGMIN-LIKE COMPLEX SUBUNIT 6"/>
    <property type="match status" value="1"/>
</dbReference>
<evidence type="ECO:0000259" key="2">
    <source>
        <dbReference type="Pfam" id="PF14661"/>
    </source>
</evidence>
<dbReference type="InterPro" id="IPR026797">
    <property type="entry name" value="HAUS_6"/>
</dbReference>
<dbReference type="Proteomes" id="UP000657918">
    <property type="component" value="Chromosome 16"/>
</dbReference>
<evidence type="ECO:0000313" key="3">
    <source>
        <dbReference type="EMBL" id="KAF9666302.1"/>
    </source>
</evidence>
<organism evidence="3 4">
    <name type="scientific">Salix dunnii</name>
    <dbReference type="NCBI Taxonomy" id="1413687"/>
    <lineage>
        <taxon>Eukaryota</taxon>
        <taxon>Viridiplantae</taxon>
        <taxon>Streptophyta</taxon>
        <taxon>Embryophyta</taxon>
        <taxon>Tracheophyta</taxon>
        <taxon>Spermatophyta</taxon>
        <taxon>Magnoliopsida</taxon>
        <taxon>eudicotyledons</taxon>
        <taxon>Gunneridae</taxon>
        <taxon>Pentapetalae</taxon>
        <taxon>rosids</taxon>
        <taxon>fabids</taxon>
        <taxon>Malpighiales</taxon>
        <taxon>Salicaceae</taxon>
        <taxon>Saliceae</taxon>
        <taxon>Salix</taxon>
    </lineage>
</organism>
<dbReference type="PANTHER" id="PTHR16151:SF2">
    <property type="entry name" value="HAUS AUGMIN-LIKE COMPLEX SUBUNIT 6"/>
    <property type="match status" value="1"/>
</dbReference>
<feature type="compositionally biased region" description="Basic and acidic residues" evidence="1">
    <location>
        <begin position="329"/>
        <end position="339"/>
    </location>
</feature>
<feature type="compositionally biased region" description="Basic and acidic residues" evidence="1">
    <location>
        <begin position="1037"/>
        <end position="1048"/>
    </location>
</feature>
<feature type="compositionally biased region" description="Polar residues" evidence="1">
    <location>
        <begin position="474"/>
        <end position="494"/>
    </location>
</feature>
<dbReference type="GO" id="GO:0051225">
    <property type="term" value="P:spindle assembly"/>
    <property type="evidence" value="ECO:0007669"/>
    <property type="project" value="InterPro"/>
</dbReference>
<feature type="compositionally biased region" description="Basic and acidic residues" evidence="1">
    <location>
        <begin position="294"/>
        <end position="305"/>
    </location>
</feature>
<dbReference type="GO" id="GO:1990498">
    <property type="term" value="C:mitotic spindle microtubule"/>
    <property type="evidence" value="ECO:0007669"/>
    <property type="project" value="TreeGrafter"/>
</dbReference>
<feature type="region of interest" description="Disordered" evidence="1">
    <location>
        <begin position="520"/>
        <end position="540"/>
    </location>
</feature>
<reference evidence="3 4" key="1">
    <citation type="submission" date="2020-10" db="EMBL/GenBank/DDBJ databases">
        <title>Plant Genome Project.</title>
        <authorList>
            <person name="Zhang R.-G."/>
        </authorList>
    </citation>
    <scope>NUCLEOTIDE SEQUENCE [LARGE SCALE GENOMIC DNA]</scope>
    <source>
        <strain evidence="3">FAFU-HL-1</strain>
        <tissue evidence="3">Leaf</tissue>
    </source>
</reference>
<comment type="caution">
    <text evidence="3">The sequence shown here is derived from an EMBL/GenBank/DDBJ whole genome shotgun (WGS) entry which is preliminary data.</text>
</comment>
<feature type="compositionally biased region" description="Polar residues" evidence="1">
    <location>
        <begin position="562"/>
        <end position="577"/>
    </location>
</feature>
<evidence type="ECO:0000313" key="4">
    <source>
        <dbReference type="Proteomes" id="UP000657918"/>
    </source>
</evidence>
<feature type="region of interest" description="Disordered" evidence="1">
    <location>
        <begin position="1182"/>
        <end position="1210"/>
    </location>
</feature>
<feature type="region of interest" description="Disordered" evidence="1">
    <location>
        <begin position="1035"/>
        <end position="1067"/>
    </location>
</feature>
<proteinExistence type="predicted"/>
<feature type="region of interest" description="Disordered" evidence="1">
    <location>
        <begin position="460"/>
        <end position="495"/>
    </location>
</feature>
<feature type="region of interest" description="Disordered" evidence="1">
    <location>
        <begin position="554"/>
        <end position="577"/>
    </location>
</feature>